<dbReference type="AlphaFoldDB" id="A0A9W8QDK5"/>
<protein>
    <recommendedName>
        <fullName evidence="8">Zinc finger PHD-type domain-containing protein</fullName>
    </recommendedName>
</protein>
<dbReference type="InterPro" id="IPR001965">
    <property type="entry name" value="Znf_PHD"/>
</dbReference>
<proteinExistence type="inferred from homology"/>
<dbReference type="SUPFAM" id="SSF57903">
    <property type="entry name" value="FYVE/PHD zinc finger"/>
    <property type="match status" value="1"/>
</dbReference>
<dbReference type="GeneID" id="80899143"/>
<evidence type="ECO:0000259" key="8">
    <source>
        <dbReference type="SMART" id="SM00249"/>
    </source>
</evidence>
<dbReference type="InterPro" id="IPR019786">
    <property type="entry name" value="Zinc_finger_PHD-type_CS"/>
</dbReference>
<keyword evidence="6" id="KW-0804">Transcription</keyword>
<sequence length="748" mass="83539">MTLNDIYQRKAPFLHRNWLQGITNWQSPAGTMGNILSGQLGGDGQAAAPPRKRRRVSTPESLDLDHLIASPRASDTRSMLRIDVLKLCHKDSKKVRASFGGTAPRHVTTTKANCRITVSDTTGGQPRVLHCQNQICDLTTLKNPVGPHRITRVHLAQPFFVPREALVVKRVDDGTFDLSNAYELRIEFDSATDDGTWPPLDISDFGPSAVLQDASPNDMGRFVLVSHFQDIFGKLKEPLLLSACHQSDKPYSSTEYVMDVDLRWSSGFSAWRRLDKDSMPCITAIDPDTDVGDENAPHIGDEDTVATNSISGHNALHGHLRSDDEQTEGERTPSRSLRRREQNKVYNLKVLSDQARGKERKRRLDTGIAAVEGQITYLLPSDQPVLLDCNRCVTCGSCHESLLQLQMHLQTYHPGYDYRCENTSQGPQFRVHHRRSDTFLSPSKHFQVKLTAQPFSLQTFVDGDASWVTKRVITRADDDLLKTPSSRSAIDRMASHSPVPKQPVFLGGKTTLPRRPQQPRKDIVVVPKISQPLYHPISKAELKPGDPVPSPEHDAAWLIQKHRESIADFSDVTPQEKEFIWEWDSYILKQCITSSAYLPRAWLGFVHQKAAWLVAKDERMREFGKHTSVLVGREVLTDDVIKQALDHINQARSLRTMDVANAILPAEIGEAATMSKATDVRKSSNGCTICQLPVRGPRLLVCASKVCPKRLYHSDCVEATAVVDVSDRKWVCNSCAFSATKTASLIPP</sequence>
<dbReference type="Proteomes" id="UP001144673">
    <property type="component" value="Chromosome 4"/>
</dbReference>
<feature type="domain" description="Zinc finger PHD-type" evidence="8">
    <location>
        <begin position="686"/>
        <end position="736"/>
    </location>
</feature>
<dbReference type="RefSeq" id="XP_056052987.1">
    <property type="nucleotide sequence ID" value="XM_056201212.1"/>
</dbReference>
<evidence type="ECO:0000256" key="6">
    <source>
        <dbReference type="ARBA" id="ARBA00023163"/>
    </source>
</evidence>
<keyword evidence="10" id="KW-1185">Reference proteome</keyword>
<dbReference type="Pfam" id="PF09733">
    <property type="entry name" value="VEFS-Box"/>
    <property type="match status" value="1"/>
</dbReference>
<gene>
    <name evidence="9" type="ORF">LMH87_011984</name>
</gene>
<evidence type="ECO:0000256" key="2">
    <source>
        <dbReference type="ARBA" id="ARBA00022723"/>
    </source>
</evidence>
<comment type="similarity">
    <text evidence="1">Belongs to the VEFS (VRN2-EMF2-FIS2-SU(Z)12) family.</text>
</comment>
<evidence type="ECO:0000256" key="4">
    <source>
        <dbReference type="ARBA" id="ARBA00022833"/>
    </source>
</evidence>
<evidence type="ECO:0000313" key="9">
    <source>
        <dbReference type="EMBL" id="KAJ4151273.1"/>
    </source>
</evidence>
<feature type="compositionally biased region" description="Basic and acidic residues" evidence="7">
    <location>
        <begin position="320"/>
        <end position="343"/>
    </location>
</feature>
<dbReference type="KEGG" id="amus:LMH87_011984"/>
<name>A0A9W8QDK5_AKAMU</name>
<keyword evidence="5" id="KW-0805">Transcription regulation</keyword>
<keyword evidence="2" id="KW-0479">Metal-binding</keyword>
<comment type="caution">
    <text evidence="9">The sequence shown here is derived from an EMBL/GenBank/DDBJ whole genome shotgun (WGS) entry which is preliminary data.</text>
</comment>
<evidence type="ECO:0000313" key="10">
    <source>
        <dbReference type="Proteomes" id="UP001144673"/>
    </source>
</evidence>
<organism evidence="9 10">
    <name type="scientific">Akanthomyces muscarius</name>
    <name type="common">Entomopathogenic fungus</name>
    <name type="synonym">Lecanicillium muscarium</name>
    <dbReference type="NCBI Taxonomy" id="2231603"/>
    <lineage>
        <taxon>Eukaryota</taxon>
        <taxon>Fungi</taxon>
        <taxon>Dikarya</taxon>
        <taxon>Ascomycota</taxon>
        <taxon>Pezizomycotina</taxon>
        <taxon>Sordariomycetes</taxon>
        <taxon>Hypocreomycetidae</taxon>
        <taxon>Hypocreales</taxon>
        <taxon>Cordycipitaceae</taxon>
        <taxon>Akanthomyces</taxon>
    </lineage>
</organism>
<evidence type="ECO:0000256" key="3">
    <source>
        <dbReference type="ARBA" id="ARBA00022771"/>
    </source>
</evidence>
<dbReference type="CDD" id="cd15489">
    <property type="entry name" value="PHD_SF"/>
    <property type="match status" value="1"/>
</dbReference>
<evidence type="ECO:0000256" key="1">
    <source>
        <dbReference type="ARBA" id="ARBA00007416"/>
    </source>
</evidence>
<reference evidence="9" key="1">
    <citation type="journal article" date="2023" name="Access Microbiol">
        <title>De-novo genome assembly for Akanthomyces muscarius, a biocontrol agent of insect agricultural pests.</title>
        <authorList>
            <person name="Erdos Z."/>
            <person name="Studholme D.J."/>
            <person name="Raymond B."/>
            <person name="Sharma M."/>
        </authorList>
    </citation>
    <scope>NUCLEOTIDE SEQUENCE</scope>
    <source>
        <strain evidence="9">Ve6</strain>
    </source>
</reference>
<evidence type="ECO:0000256" key="5">
    <source>
        <dbReference type="ARBA" id="ARBA00023015"/>
    </source>
</evidence>
<evidence type="ECO:0000256" key="7">
    <source>
        <dbReference type="SAM" id="MobiDB-lite"/>
    </source>
</evidence>
<dbReference type="CDD" id="cd21552">
    <property type="entry name" value="VEFS-box_ctSUZ12-like"/>
    <property type="match status" value="1"/>
</dbReference>
<dbReference type="PROSITE" id="PS01359">
    <property type="entry name" value="ZF_PHD_1"/>
    <property type="match status" value="1"/>
</dbReference>
<keyword evidence="3" id="KW-0863">Zinc-finger</keyword>
<dbReference type="InterPro" id="IPR011011">
    <property type="entry name" value="Znf_FYVE_PHD"/>
</dbReference>
<keyword evidence="4" id="KW-0862">Zinc</keyword>
<feature type="region of interest" description="Disordered" evidence="7">
    <location>
        <begin position="286"/>
        <end position="343"/>
    </location>
</feature>
<dbReference type="Gene3D" id="3.30.40.10">
    <property type="entry name" value="Zinc/RING finger domain, C3HC4 (zinc finger)"/>
    <property type="match status" value="1"/>
</dbReference>
<dbReference type="SMART" id="SM00249">
    <property type="entry name" value="PHD"/>
    <property type="match status" value="1"/>
</dbReference>
<feature type="region of interest" description="Disordered" evidence="7">
    <location>
        <begin position="33"/>
        <end position="59"/>
    </location>
</feature>
<dbReference type="EMBL" id="JAJHUN010000009">
    <property type="protein sequence ID" value="KAJ4151273.1"/>
    <property type="molecule type" value="Genomic_DNA"/>
</dbReference>
<dbReference type="InterPro" id="IPR013083">
    <property type="entry name" value="Znf_RING/FYVE/PHD"/>
</dbReference>
<dbReference type="GO" id="GO:0008270">
    <property type="term" value="F:zinc ion binding"/>
    <property type="evidence" value="ECO:0007669"/>
    <property type="project" value="UniProtKB-KW"/>
</dbReference>
<dbReference type="InterPro" id="IPR019135">
    <property type="entry name" value="Polycomb_protein_VEFS-Box"/>
</dbReference>
<accession>A0A9W8QDK5</accession>